<evidence type="ECO:0000313" key="1">
    <source>
        <dbReference type="EMBL" id="KAG5541058.1"/>
    </source>
</evidence>
<protein>
    <submittedName>
        <fullName evidence="1">Uncharacterized protein</fullName>
    </submittedName>
</protein>
<comment type="caution">
    <text evidence="1">The sequence shown here is derived from an EMBL/GenBank/DDBJ whole genome shotgun (WGS) entry which is preliminary data.</text>
</comment>
<dbReference type="Proteomes" id="UP000823749">
    <property type="component" value="Chromosome 7"/>
</dbReference>
<gene>
    <name evidence="1" type="ORF">RHGRI_021068</name>
</gene>
<evidence type="ECO:0000313" key="2">
    <source>
        <dbReference type="Proteomes" id="UP000823749"/>
    </source>
</evidence>
<keyword evidence="2" id="KW-1185">Reference proteome</keyword>
<organism evidence="1 2">
    <name type="scientific">Rhododendron griersonianum</name>
    <dbReference type="NCBI Taxonomy" id="479676"/>
    <lineage>
        <taxon>Eukaryota</taxon>
        <taxon>Viridiplantae</taxon>
        <taxon>Streptophyta</taxon>
        <taxon>Embryophyta</taxon>
        <taxon>Tracheophyta</taxon>
        <taxon>Spermatophyta</taxon>
        <taxon>Magnoliopsida</taxon>
        <taxon>eudicotyledons</taxon>
        <taxon>Gunneridae</taxon>
        <taxon>Pentapetalae</taxon>
        <taxon>asterids</taxon>
        <taxon>Ericales</taxon>
        <taxon>Ericaceae</taxon>
        <taxon>Ericoideae</taxon>
        <taxon>Rhodoreae</taxon>
        <taxon>Rhododendron</taxon>
    </lineage>
</organism>
<accession>A0AAV6JK55</accession>
<reference evidence="1" key="1">
    <citation type="submission" date="2020-08" db="EMBL/GenBank/DDBJ databases">
        <title>Plant Genome Project.</title>
        <authorList>
            <person name="Zhang R.-G."/>
        </authorList>
    </citation>
    <scope>NUCLEOTIDE SEQUENCE</scope>
    <source>
        <strain evidence="1">WSP0</strain>
        <tissue evidence="1">Leaf</tissue>
    </source>
</reference>
<dbReference type="AlphaFoldDB" id="A0AAV6JK55"/>
<sequence length="194" mass="20537">MKSSGVLVDCSVLKSQLSRLKEHHDITGNPTSVPDACGKLQTLNVNFKIPSGSKLGKGKINANSVATVADESSSSLSAIEESNGIPSVLAEFPNHSNELQPIITFKSVPILAPEIVAKDPVDEGIVFKDPEIHDLSNQENGKQRAACEQSIQGQVDTTAGPHPSSTSIKTSVIQAPSDELSDSEDHLLVVFESV</sequence>
<dbReference type="EMBL" id="JACTNZ010000007">
    <property type="protein sequence ID" value="KAG5541058.1"/>
    <property type="molecule type" value="Genomic_DNA"/>
</dbReference>
<name>A0AAV6JK55_9ERIC</name>
<proteinExistence type="predicted"/>